<dbReference type="PANTHER" id="PTHR10434:SF64">
    <property type="entry name" value="1-ACYL-SN-GLYCEROL-3-PHOSPHATE ACYLTRANSFERASE-RELATED"/>
    <property type="match status" value="1"/>
</dbReference>
<feature type="domain" description="Phospholipid/glycerol acyltransferase" evidence="7">
    <location>
        <begin position="76"/>
        <end position="195"/>
    </location>
</feature>
<dbReference type="CDD" id="cd07989">
    <property type="entry name" value="LPLAT_AGPAT-like"/>
    <property type="match status" value="1"/>
</dbReference>
<keyword evidence="6" id="KW-1133">Transmembrane helix</keyword>
<dbReference type="SUPFAM" id="SSF69593">
    <property type="entry name" value="Glycerol-3-phosphate (1)-acyltransferase"/>
    <property type="match status" value="1"/>
</dbReference>
<dbReference type="RefSeq" id="WP_121847265.1">
    <property type="nucleotide sequence ID" value="NZ_CP032050.1"/>
</dbReference>
<keyword evidence="9" id="KW-1185">Reference proteome</keyword>
<proteinExistence type="predicted"/>
<dbReference type="KEGG" id="emar:D1013_01850"/>
<dbReference type="InterPro" id="IPR002123">
    <property type="entry name" value="Plipid/glycerol_acylTrfase"/>
</dbReference>
<dbReference type="EMBL" id="CP032050">
    <property type="protein sequence ID" value="AYN66213.1"/>
    <property type="molecule type" value="Genomic_DNA"/>
</dbReference>
<keyword evidence="3 8" id="KW-0808">Transferase</keyword>
<dbReference type="OrthoDB" id="9803035at2"/>
<evidence type="ECO:0000256" key="6">
    <source>
        <dbReference type="SAM" id="Phobius"/>
    </source>
</evidence>
<keyword evidence="5 8" id="KW-0012">Acyltransferase</keyword>
<accession>A0A3G2L1U3</accession>
<keyword evidence="2" id="KW-0444">Lipid biosynthesis</keyword>
<evidence type="ECO:0000256" key="5">
    <source>
        <dbReference type="ARBA" id="ARBA00023315"/>
    </source>
</evidence>
<evidence type="ECO:0000256" key="4">
    <source>
        <dbReference type="ARBA" id="ARBA00023098"/>
    </source>
</evidence>
<keyword evidence="4" id="KW-0443">Lipid metabolism</keyword>
<reference evidence="8 9" key="1">
    <citation type="submission" date="2018-08" db="EMBL/GenBank/DDBJ databases">
        <title>The reduced genetic potential of extracellular carbohydrate catabolism in Euzebyella marina RN62, a Flavobacteriia bacterium isolated from the hadal water.</title>
        <authorList>
            <person name="Xue C."/>
        </authorList>
    </citation>
    <scope>NUCLEOTIDE SEQUENCE [LARGE SCALE GENOMIC DNA]</scope>
    <source>
        <strain evidence="8 9">RN62</strain>
    </source>
</reference>
<dbReference type="PANTHER" id="PTHR10434">
    <property type="entry name" value="1-ACYL-SN-GLYCEROL-3-PHOSPHATE ACYLTRANSFERASE"/>
    <property type="match status" value="1"/>
</dbReference>
<evidence type="ECO:0000313" key="8">
    <source>
        <dbReference type="EMBL" id="AYN66213.1"/>
    </source>
</evidence>
<evidence type="ECO:0000313" key="9">
    <source>
        <dbReference type="Proteomes" id="UP000276309"/>
    </source>
</evidence>
<evidence type="ECO:0000256" key="1">
    <source>
        <dbReference type="ARBA" id="ARBA00005189"/>
    </source>
</evidence>
<gene>
    <name evidence="8" type="ORF">D1013_01850</name>
</gene>
<dbReference type="AlphaFoldDB" id="A0A3G2L1U3"/>
<evidence type="ECO:0000256" key="3">
    <source>
        <dbReference type="ARBA" id="ARBA00022679"/>
    </source>
</evidence>
<keyword evidence="6" id="KW-0472">Membrane</keyword>
<dbReference type="SMART" id="SM00563">
    <property type="entry name" value="PlsC"/>
    <property type="match status" value="1"/>
</dbReference>
<sequence length="248" mass="28376">MQKLLAYPLTILYQLFFGLTLLVFHPIQWVCLNIFGYRAHKASVSFLNLSLMRCTHILGTTYSFKNEHDIPTDRPLIIVPNHQSMHDIPPIIWFMRKYHPKFVSKKELGKGIPSVSYNLRHGGSVLIDRKDSRQSLLEIGKLGKYIEKHHRSAVIFPEGTRSRTGHAKPFKATGLKILMRNSPSALIVPLTIDNSWKMLRYGKFPNGLGNHITFTVHRPIEVKDNFDEVLAETEKAVTSALTSFQEIE</sequence>
<organism evidence="8 9">
    <name type="scientific">Euzebyella marina</name>
    <dbReference type="NCBI Taxonomy" id="1761453"/>
    <lineage>
        <taxon>Bacteria</taxon>
        <taxon>Pseudomonadati</taxon>
        <taxon>Bacteroidota</taxon>
        <taxon>Flavobacteriia</taxon>
        <taxon>Flavobacteriales</taxon>
        <taxon>Flavobacteriaceae</taxon>
        <taxon>Euzebyella</taxon>
    </lineage>
</organism>
<protein>
    <submittedName>
        <fullName evidence="8">1-acyl-sn-glycerol-3-phosphate acyltransferase</fullName>
    </submittedName>
</protein>
<dbReference type="GO" id="GO:0006654">
    <property type="term" value="P:phosphatidic acid biosynthetic process"/>
    <property type="evidence" value="ECO:0007669"/>
    <property type="project" value="TreeGrafter"/>
</dbReference>
<dbReference type="Proteomes" id="UP000276309">
    <property type="component" value="Chromosome"/>
</dbReference>
<dbReference type="GO" id="GO:0003841">
    <property type="term" value="F:1-acylglycerol-3-phosphate O-acyltransferase activity"/>
    <property type="evidence" value="ECO:0007669"/>
    <property type="project" value="TreeGrafter"/>
</dbReference>
<dbReference type="Pfam" id="PF01553">
    <property type="entry name" value="Acyltransferase"/>
    <property type="match status" value="1"/>
</dbReference>
<evidence type="ECO:0000256" key="2">
    <source>
        <dbReference type="ARBA" id="ARBA00022516"/>
    </source>
</evidence>
<feature type="transmembrane region" description="Helical" evidence="6">
    <location>
        <begin position="12"/>
        <end position="35"/>
    </location>
</feature>
<evidence type="ECO:0000259" key="7">
    <source>
        <dbReference type="SMART" id="SM00563"/>
    </source>
</evidence>
<comment type="pathway">
    <text evidence="1">Lipid metabolism.</text>
</comment>
<name>A0A3G2L1U3_9FLAO</name>
<keyword evidence="6" id="KW-0812">Transmembrane</keyword>